<dbReference type="RefSeq" id="WP_213348781.1">
    <property type="nucleotide sequence ID" value="NZ_JAEDAM010000019.1"/>
</dbReference>
<reference evidence="1 2" key="1">
    <citation type="journal article" date="2021" name="Nat. Commun.">
        <title>Reductive evolution and unique predatory mode in the CPR bacterium Vampirococcus lugosii.</title>
        <authorList>
            <person name="Moreira D."/>
            <person name="Zivanovic Y."/>
            <person name="Lopez-Archilla A.I."/>
            <person name="Iniesto M."/>
            <person name="Lopez-Garcia P."/>
        </authorList>
    </citation>
    <scope>NUCLEOTIDE SEQUENCE [LARGE SCALE GENOMIC DNA]</scope>
    <source>
        <strain evidence="1">Chiprana</strain>
    </source>
</reference>
<sequence>MDYSTKKEKIIEILKTYENKEFCDFFMKDSDKMSPEDINDIYVCLTVDDENAINEIVKKRNERFSELISRLDLLDTKVRRKILNHKEQKENKKDMKDIENLFDNI</sequence>
<evidence type="ECO:0000313" key="2">
    <source>
        <dbReference type="Proteomes" id="UP000680365"/>
    </source>
</evidence>
<comment type="caution">
    <text evidence="1">The sequence shown here is derived from an EMBL/GenBank/DDBJ whole genome shotgun (WGS) entry which is preliminary data.</text>
</comment>
<organism evidence="1 2">
    <name type="scientific">Candidatus Vampirococcus lugosii</name>
    <dbReference type="NCBI Taxonomy" id="2789015"/>
    <lineage>
        <taxon>Bacteria</taxon>
        <taxon>Candidatus Absconditibacteriota</taxon>
        <taxon>Vampirococcus</taxon>
    </lineage>
</organism>
<keyword evidence="2" id="KW-1185">Reference proteome</keyword>
<proteinExistence type="predicted"/>
<accession>A0ABS5QM65</accession>
<dbReference type="EMBL" id="JAEDAM010000019">
    <property type="protein sequence ID" value="MBS8121853.1"/>
    <property type="molecule type" value="Genomic_DNA"/>
</dbReference>
<name>A0ABS5QM65_9BACT</name>
<protein>
    <submittedName>
        <fullName evidence="1">Uncharacterized protein</fullName>
    </submittedName>
</protein>
<evidence type="ECO:0000313" key="1">
    <source>
        <dbReference type="EMBL" id="MBS8121853.1"/>
    </source>
</evidence>
<dbReference type="Proteomes" id="UP000680365">
    <property type="component" value="Unassembled WGS sequence"/>
</dbReference>
<gene>
    <name evidence="1" type="ORF">VAMP_33n159</name>
</gene>